<comment type="caution">
    <text evidence="2">The sequence shown here is derived from an EMBL/GenBank/DDBJ whole genome shotgun (WGS) entry which is preliminary data.</text>
</comment>
<accession>A0A4Y2R0K6</accession>
<organism evidence="2 3">
    <name type="scientific">Araneus ventricosus</name>
    <name type="common">Orbweaver spider</name>
    <name type="synonym">Epeira ventricosa</name>
    <dbReference type="NCBI Taxonomy" id="182803"/>
    <lineage>
        <taxon>Eukaryota</taxon>
        <taxon>Metazoa</taxon>
        <taxon>Ecdysozoa</taxon>
        <taxon>Arthropoda</taxon>
        <taxon>Chelicerata</taxon>
        <taxon>Arachnida</taxon>
        <taxon>Araneae</taxon>
        <taxon>Araneomorphae</taxon>
        <taxon>Entelegynae</taxon>
        <taxon>Araneoidea</taxon>
        <taxon>Araneidae</taxon>
        <taxon>Araneus</taxon>
    </lineage>
</organism>
<reference evidence="2 3" key="1">
    <citation type="journal article" date="2019" name="Sci. Rep.">
        <title>Orb-weaving spider Araneus ventricosus genome elucidates the spidroin gene catalogue.</title>
        <authorList>
            <person name="Kono N."/>
            <person name="Nakamura H."/>
            <person name="Ohtoshi R."/>
            <person name="Moran D.A.P."/>
            <person name="Shinohara A."/>
            <person name="Yoshida Y."/>
            <person name="Fujiwara M."/>
            <person name="Mori M."/>
            <person name="Tomita M."/>
            <person name="Arakawa K."/>
        </authorList>
    </citation>
    <scope>NUCLEOTIDE SEQUENCE [LARGE SCALE GENOMIC DNA]</scope>
</reference>
<dbReference type="Pfam" id="PF14214">
    <property type="entry name" value="Helitron_like_N"/>
    <property type="match status" value="1"/>
</dbReference>
<dbReference type="AlphaFoldDB" id="A0A4Y2R0K6"/>
<dbReference type="OrthoDB" id="6424789at2759"/>
<sequence>MHERTQDAMTYVKNYGRQDLFITFACNPNWTEIQQALFVGQKPQDRHDLLARVFDQNQKTLMNLVMKAKIFGEVSHVYNRVAEARTSTCPHSHLLKDSLHVQSG</sequence>
<name>A0A4Y2R0K6_ARAVE</name>
<gene>
    <name evidence="2" type="ORF">AVEN_79400_1</name>
</gene>
<dbReference type="InterPro" id="IPR025476">
    <property type="entry name" value="Helitron_helicase-like"/>
</dbReference>
<evidence type="ECO:0000259" key="1">
    <source>
        <dbReference type="Pfam" id="PF14214"/>
    </source>
</evidence>
<protein>
    <recommendedName>
        <fullName evidence="1">Helitron helicase-like domain-containing protein</fullName>
    </recommendedName>
</protein>
<keyword evidence="3" id="KW-1185">Reference proteome</keyword>
<proteinExistence type="predicted"/>
<dbReference type="Proteomes" id="UP000499080">
    <property type="component" value="Unassembled WGS sequence"/>
</dbReference>
<dbReference type="EMBL" id="BGPR01015411">
    <property type="protein sequence ID" value="GBN69118.1"/>
    <property type="molecule type" value="Genomic_DNA"/>
</dbReference>
<feature type="domain" description="Helitron helicase-like" evidence="1">
    <location>
        <begin position="1"/>
        <end position="95"/>
    </location>
</feature>
<evidence type="ECO:0000313" key="3">
    <source>
        <dbReference type="Proteomes" id="UP000499080"/>
    </source>
</evidence>
<evidence type="ECO:0000313" key="2">
    <source>
        <dbReference type="EMBL" id="GBN69118.1"/>
    </source>
</evidence>